<dbReference type="Proteomes" id="UP001231189">
    <property type="component" value="Unassembled WGS sequence"/>
</dbReference>
<comment type="caution">
    <text evidence="2">The sequence shown here is derived from an EMBL/GenBank/DDBJ whole genome shotgun (WGS) entry which is preliminary data.</text>
</comment>
<reference evidence="2" key="1">
    <citation type="submission" date="2023-07" db="EMBL/GenBank/DDBJ databases">
        <title>A chromosome-level genome assembly of Lolium multiflorum.</title>
        <authorList>
            <person name="Chen Y."/>
            <person name="Copetti D."/>
            <person name="Kolliker R."/>
            <person name="Studer B."/>
        </authorList>
    </citation>
    <scope>NUCLEOTIDE SEQUENCE</scope>
    <source>
        <strain evidence="2">02402/16</strain>
        <tissue evidence="2">Leaf</tissue>
    </source>
</reference>
<dbReference type="Gene3D" id="3.80.10.10">
    <property type="entry name" value="Ribonuclease Inhibitor"/>
    <property type="match status" value="1"/>
</dbReference>
<dbReference type="InterPro" id="IPR032675">
    <property type="entry name" value="LRR_dom_sf"/>
</dbReference>
<dbReference type="Gene3D" id="1.20.1280.50">
    <property type="match status" value="1"/>
</dbReference>
<evidence type="ECO:0000313" key="2">
    <source>
        <dbReference type="EMBL" id="KAK1683314.1"/>
    </source>
</evidence>
<proteinExistence type="predicted"/>
<name>A0AAD8WWS7_LOLMU</name>
<dbReference type="Pfam" id="PF00646">
    <property type="entry name" value="F-box"/>
    <property type="match status" value="1"/>
</dbReference>
<protein>
    <recommendedName>
        <fullName evidence="1">F-box domain-containing protein</fullName>
    </recommendedName>
</protein>
<feature type="domain" description="F-box" evidence="1">
    <location>
        <begin position="16"/>
        <end position="68"/>
    </location>
</feature>
<evidence type="ECO:0000313" key="3">
    <source>
        <dbReference type="Proteomes" id="UP001231189"/>
    </source>
</evidence>
<dbReference type="Pfam" id="PF24758">
    <property type="entry name" value="LRR_At5g56370"/>
    <property type="match status" value="1"/>
</dbReference>
<dbReference type="SUPFAM" id="SSF81383">
    <property type="entry name" value="F-box domain"/>
    <property type="match status" value="1"/>
</dbReference>
<dbReference type="PANTHER" id="PTHR34223">
    <property type="entry name" value="OS11G0201299 PROTEIN"/>
    <property type="match status" value="1"/>
</dbReference>
<accession>A0AAD8WWS7</accession>
<sequence length="433" mass="49053">MEAVTDRRPHAGGSTDDRLSALPDDLLHRILSFLPCQRTVQTTVLSKRWAGLWRSAPCININMVYFSTHSRHRWQKIEDLVTNFLIFHNAPVLDAFRIAMDGVIADDWLPAINRWVRRGILGCPSVLEIEFFDTGIPNPPFGDTIRPGPFELPDIGSSSSSRLKKLSLVGVSLGSSFAELLRSGCPVLEDLHLEDCCTEFNHIQSHTLKKLTIHICYRHSVGTLAIKAPALVELVLDPDLSMPEYTQKNEFSLADGSTNSLVDAWVVFPNDMSPRSRVMLLGSLSNVTKLELTACFSAELMLDNELGQFPIFSNMRTLWLRGCVFGNRDGKCSTLDIFLQKTPNLKKLTLEHQRPCCCKNTFQEAGRKKRKDKTSSRSLHCPDQKAFQCPNLKLIEIIYEARYTDDHHEHQLFQVMRGLWRNLQDATFTVTKI</sequence>
<keyword evidence="3" id="KW-1185">Reference proteome</keyword>
<dbReference type="InterPro" id="IPR001810">
    <property type="entry name" value="F-box_dom"/>
</dbReference>
<dbReference type="PROSITE" id="PS50181">
    <property type="entry name" value="FBOX"/>
    <property type="match status" value="1"/>
</dbReference>
<dbReference type="SUPFAM" id="SSF52047">
    <property type="entry name" value="RNI-like"/>
    <property type="match status" value="1"/>
</dbReference>
<dbReference type="InterPro" id="IPR053781">
    <property type="entry name" value="F-box_AtFBL13-like"/>
</dbReference>
<dbReference type="InterPro" id="IPR036047">
    <property type="entry name" value="F-box-like_dom_sf"/>
</dbReference>
<dbReference type="PANTHER" id="PTHR34223:SF98">
    <property type="entry name" value="OS04G0440901 PROTEIN"/>
    <property type="match status" value="1"/>
</dbReference>
<dbReference type="EMBL" id="JAUUTY010000002">
    <property type="protein sequence ID" value="KAK1683314.1"/>
    <property type="molecule type" value="Genomic_DNA"/>
</dbReference>
<dbReference type="CDD" id="cd22160">
    <property type="entry name" value="F-box_AtFBL13-like"/>
    <property type="match status" value="1"/>
</dbReference>
<gene>
    <name evidence="2" type="ORF">QYE76_044162</name>
</gene>
<dbReference type="InterPro" id="IPR055411">
    <property type="entry name" value="LRR_FXL15/At3g58940/PEG3-like"/>
</dbReference>
<dbReference type="AlphaFoldDB" id="A0AAD8WWS7"/>
<dbReference type="InterPro" id="IPR053197">
    <property type="entry name" value="F-box_SCFL_complex_component"/>
</dbReference>
<evidence type="ECO:0000259" key="1">
    <source>
        <dbReference type="PROSITE" id="PS50181"/>
    </source>
</evidence>
<organism evidence="2 3">
    <name type="scientific">Lolium multiflorum</name>
    <name type="common">Italian ryegrass</name>
    <name type="synonym">Lolium perenne subsp. multiflorum</name>
    <dbReference type="NCBI Taxonomy" id="4521"/>
    <lineage>
        <taxon>Eukaryota</taxon>
        <taxon>Viridiplantae</taxon>
        <taxon>Streptophyta</taxon>
        <taxon>Embryophyta</taxon>
        <taxon>Tracheophyta</taxon>
        <taxon>Spermatophyta</taxon>
        <taxon>Magnoliopsida</taxon>
        <taxon>Liliopsida</taxon>
        <taxon>Poales</taxon>
        <taxon>Poaceae</taxon>
        <taxon>BOP clade</taxon>
        <taxon>Pooideae</taxon>
        <taxon>Poodae</taxon>
        <taxon>Poeae</taxon>
        <taxon>Poeae Chloroplast Group 2 (Poeae type)</taxon>
        <taxon>Loliodinae</taxon>
        <taxon>Loliinae</taxon>
        <taxon>Lolium</taxon>
    </lineage>
</organism>